<dbReference type="RefSeq" id="WP_141449256.1">
    <property type="nucleotide sequence ID" value="NZ_CP041217.1"/>
</dbReference>
<evidence type="ECO:0000313" key="2">
    <source>
        <dbReference type="Proteomes" id="UP000316968"/>
    </source>
</evidence>
<reference evidence="1 2" key="1">
    <citation type="submission" date="2019-06" db="EMBL/GenBank/DDBJ databases">
        <title>Saccharibacillus brassicae sp. nov., an endophytic bacterium isolated from Chinese cabbage seeds (Brassica pekinensis).</title>
        <authorList>
            <person name="Jiang L."/>
            <person name="Lee J."/>
            <person name="Kim S.W."/>
        </authorList>
    </citation>
    <scope>NUCLEOTIDE SEQUENCE [LARGE SCALE GENOMIC DNA]</scope>
    <source>
        <strain evidence="2">KCTC 43072 / ATSA2</strain>
    </source>
</reference>
<name>A0A4Y6V371_SACBS</name>
<dbReference type="OrthoDB" id="5360192at2"/>
<evidence type="ECO:0000313" key="1">
    <source>
        <dbReference type="EMBL" id="QDH22715.1"/>
    </source>
</evidence>
<organism evidence="1 2">
    <name type="scientific">Saccharibacillus brassicae</name>
    <dbReference type="NCBI Taxonomy" id="2583377"/>
    <lineage>
        <taxon>Bacteria</taxon>
        <taxon>Bacillati</taxon>
        <taxon>Bacillota</taxon>
        <taxon>Bacilli</taxon>
        <taxon>Bacillales</taxon>
        <taxon>Paenibacillaceae</taxon>
        <taxon>Saccharibacillus</taxon>
    </lineage>
</organism>
<gene>
    <name evidence="1" type="ORF">FFV09_18835</name>
</gene>
<proteinExistence type="predicted"/>
<dbReference type="Proteomes" id="UP000316968">
    <property type="component" value="Chromosome"/>
</dbReference>
<dbReference type="EMBL" id="CP041217">
    <property type="protein sequence ID" value="QDH22715.1"/>
    <property type="molecule type" value="Genomic_DNA"/>
</dbReference>
<protein>
    <submittedName>
        <fullName evidence="1">DUF2809 domain-containing protein</fullName>
    </submittedName>
</protein>
<dbReference type="AlphaFoldDB" id="A0A4Y6V371"/>
<dbReference type="Pfam" id="PF10990">
    <property type="entry name" value="DUF2809"/>
    <property type="match status" value="1"/>
</dbReference>
<sequence>MRSDRKRRHRPRLHAKRRSAYLAAGTAAMLLGLASRRETSALPDWLADNAGDALWAALVYALIRLLAPRSRPAVCALYALLLSFGIEFSQLYRAEWIDALRSTTFGALVLGRGFLAVDLARYAAGIGIACAADAASLYLLDRNTIEHSGKGETA</sequence>
<dbReference type="KEGG" id="saca:FFV09_18835"/>
<accession>A0A4Y6V371</accession>
<keyword evidence="2" id="KW-1185">Reference proteome</keyword>
<dbReference type="InterPro" id="IPR021257">
    <property type="entry name" value="DUF2809"/>
</dbReference>